<keyword evidence="7 9" id="KW-0472">Membrane</keyword>
<comment type="subcellular location">
    <subcellularLocation>
        <location evidence="1">Cell membrane</location>
    </subcellularLocation>
</comment>
<organism evidence="11 12">
    <name type="scientific">Anaerosolibacter carboniphilus</name>
    <dbReference type="NCBI Taxonomy" id="1417629"/>
    <lineage>
        <taxon>Bacteria</taxon>
        <taxon>Bacillati</taxon>
        <taxon>Bacillota</taxon>
        <taxon>Clostridia</taxon>
        <taxon>Peptostreptococcales</taxon>
        <taxon>Thermotaleaceae</taxon>
        <taxon>Anaerosolibacter</taxon>
    </lineage>
</organism>
<dbReference type="Proteomes" id="UP000579281">
    <property type="component" value="Unassembled WGS sequence"/>
</dbReference>
<evidence type="ECO:0000256" key="8">
    <source>
        <dbReference type="NCBIfam" id="TIGR04265"/>
    </source>
</evidence>
<dbReference type="InterPro" id="IPR025202">
    <property type="entry name" value="PLD-like_dom"/>
</dbReference>
<evidence type="ECO:0000256" key="5">
    <source>
        <dbReference type="ARBA" id="ARBA00022737"/>
    </source>
</evidence>
<gene>
    <name evidence="11" type="ORF">HNQ80_001982</name>
</gene>
<dbReference type="EMBL" id="JACHEN010000011">
    <property type="protein sequence ID" value="MBB6215891.1"/>
    <property type="molecule type" value="Genomic_DNA"/>
</dbReference>
<proteinExistence type="predicted"/>
<dbReference type="SMART" id="SM00155">
    <property type="entry name" value="PLDc"/>
    <property type="match status" value="2"/>
</dbReference>
<comment type="caution">
    <text evidence="11">The sequence shown here is derived from an EMBL/GenBank/DDBJ whole genome shotgun (WGS) entry which is preliminary data.</text>
</comment>
<dbReference type="SUPFAM" id="SSF56024">
    <property type="entry name" value="Phospholipase D/nuclease"/>
    <property type="match status" value="2"/>
</dbReference>
<dbReference type="RefSeq" id="WP_184310449.1">
    <property type="nucleotide sequence ID" value="NZ_JACHEN010000011.1"/>
</dbReference>
<evidence type="ECO:0000256" key="7">
    <source>
        <dbReference type="ARBA" id="ARBA00023136"/>
    </source>
</evidence>
<dbReference type="PANTHER" id="PTHR21248:SF22">
    <property type="entry name" value="PHOSPHOLIPASE D"/>
    <property type="match status" value="1"/>
</dbReference>
<sequence>MKRLILLIFVLSMMISLIRYVSVRWLFHGLMIVLMILASVALMKDIQRDQHGNTARKGQEYIELLNGQGMYKKDITVQSVLGKRYSYPQYFSESIFDQNHIDLLENEDKFHKAVFETIRKAKEHIHIEYFIIKDDEIGMKFKELLVQKSREGVEVRFLYDGFGCLLMKPKYIRELKKEGIEAVAFSPIWQGIYNLSLNHRNHRKLLVVDGKVCITGGRNIADEYFGEKTEIGKWKDLDIIIEGDSARQLQIVFLRDWYVATGKALTDKAYFNNERKDGEISVQIVTGGPDSPQNNIEHAYFSLINRAEKQIHIITPYFIPSESIVVALENAVARGVDVQILIPIDSDNIIAKYATNLWARRLAKSGVNIFKFMNGFTHNKMIAVDGYVASVGTANFDYRGMQRDYEIICIIYSEGYVEKLVEIFNEYVSHSYKVEAQGQESMADMAGMQLIKLIRGSL</sequence>
<keyword evidence="4 9" id="KW-0812">Transmembrane</keyword>
<dbReference type="InterPro" id="IPR001736">
    <property type="entry name" value="PLipase_D/transphosphatidylase"/>
</dbReference>
<keyword evidence="5" id="KW-0677">Repeat</keyword>
<evidence type="ECO:0000256" key="4">
    <source>
        <dbReference type="ARBA" id="ARBA00022692"/>
    </source>
</evidence>
<keyword evidence="12" id="KW-1185">Reference proteome</keyword>
<dbReference type="AlphaFoldDB" id="A0A841KRA5"/>
<evidence type="ECO:0000256" key="3">
    <source>
        <dbReference type="ARBA" id="ARBA00022679"/>
    </source>
</evidence>
<dbReference type="PANTHER" id="PTHR21248">
    <property type="entry name" value="CARDIOLIPIN SYNTHASE"/>
    <property type="match status" value="1"/>
</dbReference>
<reference evidence="11 12" key="1">
    <citation type="submission" date="2020-08" db="EMBL/GenBank/DDBJ databases">
        <title>Genomic Encyclopedia of Type Strains, Phase IV (KMG-IV): sequencing the most valuable type-strain genomes for metagenomic binning, comparative biology and taxonomic classification.</title>
        <authorList>
            <person name="Goeker M."/>
        </authorList>
    </citation>
    <scope>NUCLEOTIDE SEQUENCE [LARGE SCALE GENOMIC DNA]</scope>
    <source>
        <strain evidence="11 12">DSM 103526</strain>
    </source>
</reference>
<evidence type="ECO:0000259" key="10">
    <source>
        <dbReference type="PROSITE" id="PS50035"/>
    </source>
</evidence>
<evidence type="ECO:0000313" key="11">
    <source>
        <dbReference type="EMBL" id="MBB6215891.1"/>
    </source>
</evidence>
<evidence type="ECO:0000256" key="6">
    <source>
        <dbReference type="ARBA" id="ARBA00022989"/>
    </source>
</evidence>
<dbReference type="Gene3D" id="3.30.870.10">
    <property type="entry name" value="Endonuclease Chain A"/>
    <property type="match status" value="2"/>
</dbReference>
<keyword evidence="2" id="KW-1003">Cell membrane</keyword>
<keyword evidence="3 11" id="KW-0808">Transferase</keyword>
<feature type="transmembrane region" description="Helical" evidence="9">
    <location>
        <begin position="26"/>
        <end position="43"/>
    </location>
</feature>
<protein>
    <recommendedName>
        <fullName evidence="8">Cardiolipin synthase</fullName>
        <ecNumber evidence="8">2.7.8.-</ecNumber>
    </recommendedName>
</protein>
<dbReference type="GO" id="GO:0032049">
    <property type="term" value="P:cardiolipin biosynthetic process"/>
    <property type="evidence" value="ECO:0007669"/>
    <property type="project" value="UniProtKB-UniRule"/>
</dbReference>
<dbReference type="NCBIfam" id="TIGR04265">
    <property type="entry name" value="bac_cardiolipin"/>
    <property type="match status" value="1"/>
</dbReference>
<feature type="domain" description="PLD phosphodiesterase" evidence="10">
    <location>
        <begin position="373"/>
        <end position="400"/>
    </location>
</feature>
<dbReference type="CDD" id="cd09110">
    <property type="entry name" value="PLDc_CLS_1"/>
    <property type="match status" value="1"/>
</dbReference>
<dbReference type="Pfam" id="PF13091">
    <property type="entry name" value="PLDc_2"/>
    <property type="match status" value="2"/>
</dbReference>
<evidence type="ECO:0000313" key="12">
    <source>
        <dbReference type="Proteomes" id="UP000579281"/>
    </source>
</evidence>
<evidence type="ECO:0000256" key="9">
    <source>
        <dbReference type="SAM" id="Phobius"/>
    </source>
</evidence>
<dbReference type="CDD" id="cd09112">
    <property type="entry name" value="PLDc_CLS_2"/>
    <property type="match status" value="1"/>
</dbReference>
<evidence type="ECO:0000256" key="2">
    <source>
        <dbReference type="ARBA" id="ARBA00022475"/>
    </source>
</evidence>
<evidence type="ECO:0000256" key="1">
    <source>
        <dbReference type="ARBA" id="ARBA00004236"/>
    </source>
</evidence>
<name>A0A841KRA5_9FIRM</name>
<dbReference type="PROSITE" id="PS50035">
    <property type="entry name" value="PLD"/>
    <property type="match status" value="2"/>
</dbReference>
<feature type="domain" description="PLD phosphodiesterase" evidence="10">
    <location>
        <begin position="197"/>
        <end position="224"/>
    </location>
</feature>
<accession>A0A841KRA5</accession>
<keyword evidence="6 9" id="KW-1133">Transmembrane helix</keyword>
<dbReference type="InterPro" id="IPR022924">
    <property type="entry name" value="Cardiolipin_synthase"/>
</dbReference>
<dbReference type="GO" id="GO:0005886">
    <property type="term" value="C:plasma membrane"/>
    <property type="evidence" value="ECO:0007669"/>
    <property type="project" value="UniProtKB-SubCell"/>
</dbReference>
<dbReference type="GO" id="GO:0008808">
    <property type="term" value="F:cardiolipin synthase activity"/>
    <property type="evidence" value="ECO:0007669"/>
    <property type="project" value="UniProtKB-UniRule"/>
</dbReference>
<dbReference type="EC" id="2.7.8.-" evidence="8"/>